<feature type="region of interest" description="Disordered" evidence="4">
    <location>
        <begin position="1108"/>
        <end position="1191"/>
    </location>
</feature>
<dbReference type="InterPro" id="IPR049551">
    <property type="entry name" value="PKS_DH_C"/>
</dbReference>
<accession>A0A3A4AMP2</accession>
<dbReference type="PROSITE" id="PS52004">
    <property type="entry name" value="KS3_2"/>
    <property type="match status" value="1"/>
</dbReference>
<dbReference type="PROSITE" id="PS00012">
    <property type="entry name" value="PHOSPHOPANTETHEINE"/>
    <property type="match status" value="1"/>
</dbReference>
<dbReference type="SMART" id="SM00822">
    <property type="entry name" value="PKS_KR"/>
    <property type="match status" value="1"/>
</dbReference>
<dbReference type="InterPro" id="IPR001227">
    <property type="entry name" value="Ac_transferase_dom_sf"/>
</dbReference>
<evidence type="ECO:0000259" key="6">
    <source>
        <dbReference type="PROSITE" id="PS52004"/>
    </source>
</evidence>
<dbReference type="PROSITE" id="PS50075">
    <property type="entry name" value="CARRIER"/>
    <property type="match status" value="2"/>
</dbReference>
<evidence type="ECO:0000256" key="4">
    <source>
        <dbReference type="SAM" id="MobiDB-lite"/>
    </source>
</evidence>
<keyword evidence="3" id="KW-0808">Transferase</keyword>
<dbReference type="Gene3D" id="3.10.129.110">
    <property type="entry name" value="Polyketide synthase dehydratase"/>
    <property type="match status" value="2"/>
</dbReference>
<dbReference type="InterPro" id="IPR001031">
    <property type="entry name" value="Thioesterase"/>
</dbReference>
<feature type="domain" description="Carrier" evidence="5">
    <location>
        <begin position="1745"/>
        <end position="1819"/>
    </location>
</feature>
<dbReference type="SMART" id="SM01294">
    <property type="entry name" value="PKS_PP_betabranch"/>
    <property type="match status" value="1"/>
</dbReference>
<dbReference type="Pfam" id="PF00698">
    <property type="entry name" value="Acyl_transf_1"/>
    <property type="match status" value="1"/>
</dbReference>
<dbReference type="EMBL" id="QZEY01000008">
    <property type="protein sequence ID" value="RJL30946.1"/>
    <property type="molecule type" value="Genomic_DNA"/>
</dbReference>
<dbReference type="InterPro" id="IPR020807">
    <property type="entry name" value="PKS_DH"/>
</dbReference>
<dbReference type="InterPro" id="IPR013968">
    <property type="entry name" value="PKS_KR"/>
</dbReference>
<dbReference type="Gene3D" id="3.40.50.720">
    <property type="entry name" value="NAD(P)-binding Rossmann-like Domain"/>
    <property type="match status" value="1"/>
</dbReference>
<dbReference type="CDD" id="cd08955">
    <property type="entry name" value="KR_2_FAS_SDR_x"/>
    <property type="match status" value="1"/>
</dbReference>
<dbReference type="OrthoDB" id="4537517at2"/>
<dbReference type="InterPro" id="IPR009081">
    <property type="entry name" value="PP-bd_ACP"/>
</dbReference>
<dbReference type="SUPFAM" id="SSF51735">
    <property type="entry name" value="NAD(P)-binding Rossmann-fold domains"/>
    <property type="match status" value="2"/>
</dbReference>
<gene>
    <name evidence="7" type="ORF">D5H75_21905</name>
</gene>
<dbReference type="SUPFAM" id="SSF53474">
    <property type="entry name" value="alpha/beta-Hydrolases"/>
    <property type="match status" value="1"/>
</dbReference>
<name>A0A3A4AMP2_9ACTN</name>
<dbReference type="SUPFAM" id="SSF52151">
    <property type="entry name" value="FabD/lysophospholipase-like"/>
    <property type="match status" value="1"/>
</dbReference>
<dbReference type="Gene3D" id="1.10.1200.10">
    <property type="entry name" value="ACP-like"/>
    <property type="match status" value="2"/>
</dbReference>
<sequence>MPSAASVNPPSEETLRRFLVGRVAERSGSSPEEVDPDRPLEEFGLASRDAVAIAGELEELLDRSLNATLVWEYPTINRLVRGLLGVPDEDAAPAGGERTAEPGEAVAVIGLGCRFPGGVTGPESYWDLLVNGREAVGEVPEGRWDAFDDGSPEVAELLTTVTRRGGFLDDVAGFDAAFFGITPTEAAAMDPQQRMLLEVAWQALEHAGIAPPALRGSRTGTFVGISATEYAYLTASDLTRVEAWTATGAAMSIAANRLSYLMDLRGPSLAVDTACSSSLVATHLAVRSLLAGESDLALAGGVNVLLSPMITMTFDRAGGTSPDGRTKAFDAAADGMVRAEGCGVVVLKRLSDALRDGDRVLAVIRNTAVNQDGRSNGLVAPNPEAQEALLREAYRGIDPASVDYVEAHGTGTLLGDPIEARALDAVLGRGRDPRRPLLLGSAKTNLGHMEPAAGAAGLIKTVLALARGVVPPSLNFGEPSPHIPWDHLKVVTEPTPWPSARPRAGVSSFGFGGTNAHVVLERAEPLPPAPPYGDRTLLFPLSDVTADRIAAHARDLADWIEEREDVPLADVAHTLARRYGRGRARAVIAARDRGELVERLRAYPEGAVTGAARALSGPVWVFSGYGSQWAGMGRGLYRDEPVFREAIDELEPLFAAETGHSLREIVETGREVRGVAEVQPVIFAIQVALARLWRSYGVAPAAVLGHSMGEVAAAVVAGGLSLADGVKVIVRRARLLGTIGGGGAMAVLEIPADEVPDGLHVAVYAAPRQTVVTGDPDRLAELAREVEARGLLARLLTAEGAGHSPQVDPLLPALAAELAEIIGREPETAFYSTVTPGETPAFDAAYWAANARRPVRFLDAVRRAAEAGHTVFVEVSPHPLVAYPLGEIVPGALVTHSLKRGAGEAETFHGQRAVLHANGLPLAIPGRIADVPSPRWRHERHWAEGPRRDRRPDTHPLLGAHVELPGEERHVWQGVPALTGFAGVHGVEVLPLAAVAEMALAAASRALGRDDLAVTDAELTGFLPLTGDTLLTTSLVPGPRGSAEVEIQGRDAAGAWTRYGTAVVAPYRPADRPSPAALAELEAATRDAVSALDAGTVRTLLAAAPGAGGPGAGGPGGAVAPRIGSPPPVASATPPVAVGAGTPPAAFDPPAAPGPFGPPVAPGALAPARQQAGPPPVAERVSEAEVTVEAPEPATRSPYFRAHPLVLDACLRALHPAAVPMSAAAVRVHGDCSRGGLCRTRVGERDGRLIGELTLSGPDGTPLLTVTGVELREVEPTRVPVPLAGKLFELAWLENPLPETPETLETLETPETSRAWLVVTGDEPPDLVNGLDRAILTTPEALATALDARPGVAGVVLPVPAGRDDPAAAEELVLTAAKVARTLAGSGSTARLWFAARGDSLAAAALRGLVRVLAFEHPALRATLVRVEEPGQLAAELRADAVQDEVAWRSGARFTGHLAAATLGDPVDRHVVRRGGGYVITGGYGGLGLVVARRLAERGAGRVVLGGRSGPPPEAEKLIAEIREHGAEVEVVTGDIAADGTAERLVAAAIEGGVRLCGVVHAAGLLADRLVADLGEEDLRRVWLPKAYGAWRLHEATLGHDLDWWVAFSSAAALLGSPGQASYAAANAWLDALVARRRALGLPATTINWGTWADVGGAADNPMPALQPITPAEGAEALEALLQHDRAATGVVRLDAAAAVAFFPEIREMPFFSALMGPAAGPGETGDAWPGPAGLREMPSGRARELASERLRARAAAVLGFEPGRLDADVPLTDLGLDSLIATRIRNTVEHDFAVAVPPPLLLKGGTLRDLERFVADGLGLGEAAAAAAPPDASPTEDVLVDARDAAERQALRVFRDVLGRPVSVTDAVLDAGTAATVAERLSAEIGHRLDPGDVLRAASAEAVAGLVRAFDEAEAAQGLVRRLRTRGTGRPFFCAHPAGGTTGQYRQLAELVGDGQPFYGLERIEDDVLDVKARAARYVPEILAAQPAGPYRLGGWSFGGVLAYEIAVQLTALGHHVELVAMLDSGLPLPISADEASRHLSTRIMGFADYLSETYGKPVRLTLDELLPLDEDAKIELVMARAGDAGLLDSLTPAILRHQQTSHEDTRALERYRPEPYDGRVVLYRATEPTPWAVQDPRYDHRDDARGWDAHCSRLEIVHVPGHHLNLLDPPAVQVIAEHLSGLLA</sequence>
<dbReference type="SMART" id="SM00826">
    <property type="entry name" value="PKS_DH"/>
    <property type="match status" value="1"/>
</dbReference>
<dbReference type="InterPro" id="IPR016035">
    <property type="entry name" value="Acyl_Trfase/lysoPLipase"/>
</dbReference>
<dbReference type="InterPro" id="IPR036736">
    <property type="entry name" value="ACP-like_sf"/>
</dbReference>
<evidence type="ECO:0000256" key="1">
    <source>
        <dbReference type="ARBA" id="ARBA00022450"/>
    </source>
</evidence>
<dbReference type="InterPro" id="IPR050091">
    <property type="entry name" value="PKS_NRPS_Biosynth_Enz"/>
</dbReference>
<evidence type="ECO:0000313" key="8">
    <source>
        <dbReference type="Proteomes" id="UP000265768"/>
    </source>
</evidence>
<dbReference type="SMART" id="SM00823">
    <property type="entry name" value="PKS_PP"/>
    <property type="match status" value="2"/>
</dbReference>
<dbReference type="Gene3D" id="3.40.47.10">
    <property type="match status" value="1"/>
</dbReference>
<dbReference type="InterPro" id="IPR049552">
    <property type="entry name" value="PKS_DH_N"/>
</dbReference>
<dbReference type="GO" id="GO:0006633">
    <property type="term" value="P:fatty acid biosynthetic process"/>
    <property type="evidence" value="ECO:0007669"/>
    <property type="project" value="TreeGrafter"/>
</dbReference>
<dbReference type="PANTHER" id="PTHR43775:SF37">
    <property type="entry name" value="SI:DKEY-61P9.11"/>
    <property type="match status" value="1"/>
</dbReference>
<dbReference type="InterPro" id="IPR014030">
    <property type="entry name" value="Ketoacyl_synth_N"/>
</dbReference>
<dbReference type="Gene3D" id="3.40.366.10">
    <property type="entry name" value="Malonyl-Coenzyme A Acyl Carrier Protein, domain 2"/>
    <property type="match status" value="1"/>
</dbReference>
<dbReference type="InterPro" id="IPR006162">
    <property type="entry name" value="Ppantetheine_attach_site"/>
</dbReference>
<dbReference type="SUPFAM" id="SSF47336">
    <property type="entry name" value="ACP-like"/>
    <property type="match status" value="2"/>
</dbReference>
<dbReference type="SUPFAM" id="SSF55048">
    <property type="entry name" value="Probable ACP-binding domain of malonyl-CoA ACP transacylase"/>
    <property type="match status" value="1"/>
</dbReference>
<proteinExistence type="predicted"/>
<dbReference type="InterPro" id="IPR014031">
    <property type="entry name" value="Ketoacyl_synth_C"/>
</dbReference>
<dbReference type="InterPro" id="IPR036291">
    <property type="entry name" value="NAD(P)-bd_dom_sf"/>
</dbReference>
<dbReference type="FunFam" id="3.40.47.10:FF:000019">
    <property type="entry name" value="Polyketide synthase type I"/>
    <property type="match status" value="1"/>
</dbReference>
<dbReference type="GO" id="GO:0031177">
    <property type="term" value="F:phosphopantetheine binding"/>
    <property type="evidence" value="ECO:0007669"/>
    <property type="project" value="InterPro"/>
</dbReference>
<feature type="compositionally biased region" description="Pro residues" evidence="4">
    <location>
        <begin position="1146"/>
        <end position="1161"/>
    </location>
</feature>
<evidence type="ECO:0000256" key="2">
    <source>
        <dbReference type="ARBA" id="ARBA00022553"/>
    </source>
</evidence>
<keyword evidence="1" id="KW-0596">Phosphopantetheine</keyword>
<dbReference type="Proteomes" id="UP000265768">
    <property type="component" value="Unassembled WGS sequence"/>
</dbReference>
<feature type="domain" description="Ketosynthase family 3 (KS3)" evidence="6">
    <location>
        <begin position="103"/>
        <end position="522"/>
    </location>
</feature>
<dbReference type="Pfam" id="PF00975">
    <property type="entry name" value="Thioesterase"/>
    <property type="match status" value="1"/>
</dbReference>
<dbReference type="InterPro" id="IPR029058">
    <property type="entry name" value="AB_hydrolase_fold"/>
</dbReference>
<dbReference type="InterPro" id="IPR042104">
    <property type="entry name" value="PKS_dehydratase_sf"/>
</dbReference>
<dbReference type="Gene3D" id="3.40.50.1820">
    <property type="entry name" value="alpha/beta hydrolase"/>
    <property type="match status" value="1"/>
</dbReference>
<dbReference type="InterPro" id="IPR020806">
    <property type="entry name" value="PKS_PP-bd"/>
</dbReference>
<dbReference type="Pfam" id="PF16197">
    <property type="entry name" value="KAsynt_C_assoc"/>
    <property type="match status" value="1"/>
</dbReference>
<dbReference type="CDD" id="cd00833">
    <property type="entry name" value="PKS"/>
    <property type="match status" value="1"/>
</dbReference>
<dbReference type="Pfam" id="PF02801">
    <property type="entry name" value="Ketoacyl-synt_C"/>
    <property type="match status" value="1"/>
</dbReference>
<keyword evidence="2" id="KW-0597">Phosphoprotein</keyword>
<dbReference type="InterPro" id="IPR020841">
    <property type="entry name" value="PKS_Beta-ketoAc_synthase_dom"/>
</dbReference>
<dbReference type="Pfam" id="PF21089">
    <property type="entry name" value="PKS_DH_N"/>
    <property type="match status" value="1"/>
</dbReference>
<dbReference type="GO" id="GO:0004312">
    <property type="term" value="F:fatty acid synthase activity"/>
    <property type="evidence" value="ECO:0007669"/>
    <property type="project" value="TreeGrafter"/>
</dbReference>
<dbReference type="InterPro" id="IPR014043">
    <property type="entry name" value="Acyl_transferase_dom"/>
</dbReference>
<dbReference type="InterPro" id="IPR016039">
    <property type="entry name" value="Thiolase-like"/>
</dbReference>
<feature type="domain" description="Carrier" evidence="5">
    <location>
        <begin position="10"/>
        <end position="87"/>
    </location>
</feature>
<feature type="compositionally biased region" description="Low complexity" evidence="4">
    <location>
        <begin position="1130"/>
        <end position="1145"/>
    </location>
</feature>
<dbReference type="Pfam" id="PF08659">
    <property type="entry name" value="KR"/>
    <property type="match status" value="1"/>
</dbReference>
<keyword evidence="8" id="KW-1185">Reference proteome</keyword>
<dbReference type="Gene3D" id="3.30.70.250">
    <property type="entry name" value="Malonyl-CoA ACP transacylase, ACP-binding"/>
    <property type="match status" value="1"/>
</dbReference>
<reference evidence="7 8" key="1">
    <citation type="submission" date="2018-09" db="EMBL/GenBank/DDBJ databases">
        <title>YIM 75507 draft genome.</title>
        <authorList>
            <person name="Tang S."/>
            <person name="Feng Y."/>
        </authorList>
    </citation>
    <scope>NUCLEOTIDE SEQUENCE [LARGE SCALE GENOMIC DNA]</scope>
    <source>
        <strain evidence="7 8">YIM 75507</strain>
    </source>
</reference>
<dbReference type="PANTHER" id="PTHR43775">
    <property type="entry name" value="FATTY ACID SYNTHASE"/>
    <property type="match status" value="1"/>
</dbReference>
<dbReference type="SUPFAM" id="SSF53901">
    <property type="entry name" value="Thiolase-like"/>
    <property type="match status" value="1"/>
</dbReference>
<dbReference type="InterPro" id="IPR032821">
    <property type="entry name" value="PKS_assoc"/>
</dbReference>
<dbReference type="SMART" id="SM00827">
    <property type="entry name" value="PKS_AT"/>
    <property type="match status" value="1"/>
</dbReference>
<evidence type="ECO:0000259" key="5">
    <source>
        <dbReference type="PROSITE" id="PS50075"/>
    </source>
</evidence>
<dbReference type="SMART" id="SM00825">
    <property type="entry name" value="PKS_KS"/>
    <property type="match status" value="1"/>
</dbReference>
<evidence type="ECO:0000313" key="7">
    <source>
        <dbReference type="EMBL" id="RJL30946.1"/>
    </source>
</evidence>
<dbReference type="InterPro" id="IPR057326">
    <property type="entry name" value="KR_dom"/>
</dbReference>
<dbReference type="Pfam" id="PF14765">
    <property type="entry name" value="PS-DH"/>
    <property type="match status" value="1"/>
</dbReference>
<dbReference type="SMART" id="SM00824">
    <property type="entry name" value="PKS_TE"/>
    <property type="match status" value="1"/>
</dbReference>
<feature type="compositionally biased region" description="Gly residues" evidence="4">
    <location>
        <begin position="1108"/>
        <end position="1117"/>
    </location>
</feature>
<dbReference type="InterPro" id="IPR020802">
    <property type="entry name" value="TesA-like"/>
</dbReference>
<dbReference type="InterPro" id="IPR016036">
    <property type="entry name" value="Malonyl_transacylase_ACP-bd"/>
</dbReference>
<comment type="caution">
    <text evidence="7">The sequence shown here is derived from an EMBL/GenBank/DDBJ whole genome shotgun (WGS) entry which is preliminary data.</text>
</comment>
<protein>
    <submittedName>
        <fullName evidence="7">SDR family NAD(P)-dependent oxidoreductase</fullName>
    </submittedName>
</protein>
<dbReference type="Pfam" id="PF00109">
    <property type="entry name" value="ketoacyl-synt"/>
    <property type="match status" value="1"/>
</dbReference>
<organism evidence="7 8">
    <name type="scientific">Bailinhaonella thermotolerans</name>
    <dbReference type="NCBI Taxonomy" id="1070861"/>
    <lineage>
        <taxon>Bacteria</taxon>
        <taxon>Bacillati</taxon>
        <taxon>Actinomycetota</taxon>
        <taxon>Actinomycetes</taxon>
        <taxon>Streptosporangiales</taxon>
        <taxon>Streptosporangiaceae</taxon>
        <taxon>Bailinhaonella</taxon>
    </lineage>
</organism>
<evidence type="ECO:0000256" key="3">
    <source>
        <dbReference type="ARBA" id="ARBA00022679"/>
    </source>
</evidence>
<dbReference type="Pfam" id="PF00550">
    <property type="entry name" value="PP-binding"/>
    <property type="match status" value="2"/>
</dbReference>